<feature type="region of interest" description="Disordered" evidence="1">
    <location>
        <begin position="31"/>
        <end position="83"/>
    </location>
</feature>
<dbReference type="KEGG" id="pbro:HOP40_19475"/>
<evidence type="ECO:0000256" key="1">
    <source>
        <dbReference type="SAM" id="MobiDB-lite"/>
    </source>
</evidence>
<proteinExistence type="predicted"/>
<feature type="compositionally biased region" description="Basic and acidic residues" evidence="1">
    <location>
        <begin position="31"/>
        <end position="42"/>
    </location>
</feature>
<sequence>MSPAGPGIDGADDLYVPELLARVKDFHYAEAHGGEHRSDASRGAKSSGSNGKKAEGKKAEGKKKAAGKKSENKDGGRKAQRAVADLRRRLAKLEESVDELEAALS</sequence>
<organism evidence="2 3">
    <name type="scientific">Pseudonocardia broussonetiae</name>
    <dbReference type="NCBI Taxonomy" id="2736640"/>
    <lineage>
        <taxon>Bacteria</taxon>
        <taxon>Bacillati</taxon>
        <taxon>Actinomycetota</taxon>
        <taxon>Actinomycetes</taxon>
        <taxon>Pseudonocardiales</taxon>
        <taxon>Pseudonocardiaceae</taxon>
        <taxon>Pseudonocardia</taxon>
    </lineage>
</organism>
<dbReference type="AlphaFoldDB" id="A0A6M6JI68"/>
<accession>A0A6M6JI68</accession>
<evidence type="ECO:0000313" key="2">
    <source>
        <dbReference type="EMBL" id="QJY47718.1"/>
    </source>
</evidence>
<protein>
    <submittedName>
        <fullName evidence="2">Uncharacterized protein</fullName>
    </submittedName>
</protein>
<gene>
    <name evidence="2" type="ORF">HOP40_19475</name>
</gene>
<dbReference type="Proteomes" id="UP000505377">
    <property type="component" value="Chromosome"/>
</dbReference>
<reference evidence="2 3" key="1">
    <citation type="submission" date="2020-05" db="EMBL/GenBank/DDBJ databases">
        <authorList>
            <person name="Mo P."/>
        </authorList>
    </citation>
    <scope>NUCLEOTIDE SEQUENCE [LARGE SCALE GENOMIC DNA]</scope>
    <source>
        <strain evidence="2 3">Gen01</strain>
    </source>
</reference>
<name>A0A6M6JI68_9PSEU</name>
<feature type="compositionally biased region" description="Basic and acidic residues" evidence="1">
    <location>
        <begin position="52"/>
        <end position="77"/>
    </location>
</feature>
<evidence type="ECO:0000313" key="3">
    <source>
        <dbReference type="Proteomes" id="UP000505377"/>
    </source>
</evidence>
<dbReference type="EMBL" id="CP053564">
    <property type="protein sequence ID" value="QJY47718.1"/>
    <property type="molecule type" value="Genomic_DNA"/>
</dbReference>
<dbReference type="RefSeq" id="WP_172160631.1">
    <property type="nucleotide sequence ID" value="NZ_CP053564.1"/>
</dbReference>
<keyword evidence="3" id="KW-1185">Reference proteome</keyword>